<keyword evidence="2" id="KW-1185">Reference proteome</keyword>
<dbReference type="AlphaFoldDB" id="A0AAE0SN54"/>
<dbReference type="EMBL" id="JAEAOA010001708">
    <property type="protein sequence ID" value="KAK3595147.1"/>
    <property type="molecule type" value="Genomic_DNA"/>
</dbReference>
<reference evidence="1" key="1">
    <citation type="journal article" date="2021" name="Genome Biol. Evol.">
        <title>A High-Quality Reference Genome for a Parasitic Bivalve with Doubly Uniparental Inheritance (Bivalvia: Unionida).</title>
        <authorList>
            <person name="Smith C.H."/>
        </authorList>
    </citation>
    <scope>NUCLEOTIDE SEQUENCE</scope>
    <source>
        <strain evidence="1">CHS0354</strain>
    </source>
</reference>
<reference evidence="1" key="3">
    <citation type="submission" date="2023-05" db="EMBL/GenBank/DDBJ databases">
        <authorList>
            <person name="Smith C.H."/>
        </authorList>
    </citation>
    <scope>NUCLEOTIDE SEQUENCE</scope>
    <source>
        <strain evidence="1">CHS0354</strain>
        <tissue evidence="1">Mantle</tissue>
    </source>
</reference>
<protein>
    <submittedName>
        <fullName evidence="1">Uncharacterized protein</fullName>
    </submittedName>
</protein>
<evidence type="ECO:0000313" key="2">
    <source>
        <dbReference type="Proteomes" id="UP001195483"/>
    </source>
</evidence>
<name>A0AAE0SN54_9BIVA</name>
<evidence type="ECO:0000313" key="1">
    <source>
        <dbReference type="EMBL" id="KAK3595147.1"/>
    </source>
</evidence>
<comment type="caution">
    <text evidence="1">The sequence shown here is derived from an EMBL/GenBank/DDBJ whole genome shotgun (WGS) entry which is preliminary data.</text>
</comment>
<dbReference type="Proteomes" id="UP001195483">
    <property type="component" value="Unassembled WGS sequence"/>
</dbReference>
<accession>A0AAE0SN54</accession>
<reference evidence="1" key="2">
    <citation type="journal article" date="2021" name="Genome Biol. Evol.">
        <title>Developing a high-quality reference genome for a parasitic bivalve with doubly uniparental inheritance (Bivalvia: Unionida).</title>
        <authorList>
            <person name="Smith C.H."/>
        </authorList>
    </citation>
    <scope>NUCLEOTIDE SEQUENCE</scope>
    <source>
        <strain evidence="1">CHS0354</strain>
        <tissue evidence="1">Mantle</tissue>
    </source>
</reference>
<sequence>MTTGNQLREGTQLKKGFCTEFALCPQGTSRGDDFVQSLHYAHREPAEEMILYGVCIMPTGYQLRKGFCMEFGICT</sequence>
<organism evidence="1 2">
    <name type="scientific">Potamilus streckersoni</name>
    <dbReference type="NCBI Taxonomy" id="2493646"/>
    <lineage>
        <taxon>Eukaryota</taxon>
        <taxon>Metazoa</taxon>
        <taxon>Spiralia</taxon>
        <taxon>Lophotrochozoa</taxon>
        <taxon>Mollusca</taxon>
        <taxon>Bivalvia</taxon>
        <taxon>Autobranchia</taxon>
        <taxon>Heteroconchia</taxon>
        <taxon>Palaeoheterodonta</taxon>
        <taxon>Unionida</taxon>
        <taxon>Unionoidea</taxon>
        <taxon>Unionidae</taxon>
        <taxon>Ambleminae</taxon>
        <taxon>Lampsilini</taxon>
        <taxon>Potamilus</taxon>
    </lineage>
</organism>
<gene>
    <name evidence="1" type="ORF">CHS0354_028579</name>
</gene>
<proteinExistence type="predicted"/>